<reference evidence="2" key="1">
    <citation type="submission" date="2016-05" db="EMBL/GenBank/DDBJ databases">
        <title>Comparative genomics of biotechnologically important yeasts.</title>
        <authorList>
            <consortium name="DOE Joint Genome Institute"/>
            <person name="Riley R."/>
            <person name="Haridas S."/>
            <person name="Wolfe K.H."/>
            <person name="Lopes M.R."/>
            <person name="Hittinger C.T."/>
            <person name="Goker M."/>
            <person name="Salamov A."/>
            <person name="Wisecaver J."/>
            <person name="Long T.M."/>
            <person name="Aerts A.L."/>
            <person name="Barry K."/>
            <person name="Choi C."/>
            <person name="Clum A."/>
            <person name="Coughlan A.Y."/>
            <person name="Deshpande S."/>
            <person name="Douglass A.P."/>
            <person name="Hanson S.J."/>
            <person name="Klenk H.-P."/>
            <person name="Labutti K."/>
            <person name="Lapidus A."/>
            <person name="Lindquist E."/>
            <person name="Lipzen A."/>
            <person name="Meier-Kolthoff J.P."/>
            <person name="Ohm R.A."/>
            <person name="Otillar R.P."/>
            <person name="Pangilinan J."/>
            <person name="Peng Y."/>
            <person name="Rokas A."/>
            <person name="Rosa C.A."/>
            <person name="Scheuner C."/>
            <person name="Sibirny A.A."/>
            <person name="Slot J.C."/>
            <person name="Stielow J.B."/>
            <person name="Sun H."/>
            <person name="Kurtzman C.P."/>
            <person name="Blackwell M."/>
            <person name="Grigoriev I.V."/>
            <person name="Jeffries T.W."/>
        </authorList>
    </citation>
    <scope>NUCLEOTIDE SEQUENCE [LARGE SCALE GENOMIC DNA]</scope>
    <source>
        <strain evidence="2">NRRL Y-12698</strain>
    </source>
</reference>
<dbReference type="RefSeq" id="XP_018987599.1">
    <property type="nucleotide sequence ID" value="XM_019130218.1"/>
</dbReference>
<dbReference type="OrthoDB" id="4078670at2759"/>
<organism evidence="1 2">
    <name type="scientific">Babjeviella inositovora NRRL Y-12698</name>
    <dbReference type="NCBI Taxonomy" id="984486"/>
    <lineage>
        <taxon>Eukaryota</taxon>
        <taxon>Fungi</taxon>
        <taxon>Dikarya</taxon>
        <taxon>Ascomycota</taxon>
        <taxon>Saccharomycotina</taxon>
        <taxon>Pichiomycetes</taxon>
        <taxon>Serinales incertae sedis</taxon>
        <taxon>Babjeviella</taxon>
    </lineage>
</organism>
<gene>
    <name evidence="1" type="ORF">BABINDRAFT_164082</name>
</gene>
<evidence type="ECO:0000313" key="1">
    <source>
        <dbReference type="EMBL" id="ODQ82271.1"/>
    </source>
</evidence>
<keyword evidence="2" id="KW-1185">Reference proteome</keyword>
<sequence>MTQSTDLEIFQSLNETNYQQLSLIPDYPLDFNLFIFRGISQRRGASDTNDSNTLLADLPVEQLELMVPSDGNKTFVAHQKLLKILIVERMRRDLTMINAERHRLDENVALQSSKEILQRIAEEYLSKESSNSPLLDYQIRSPIYNMLDKNPQDSYKRFFQRMAQLQALEFKFETDMEFTDNEELIEMFLNDDILDFNKNFVPTREQIDAAEGSEELRAQMEIREKAEQAQRVEQMFSSEIVRVMIPLAAQAVLTGVKLSDIKNIEDLEAVV</sequence>
<proteinExistence type="predicted"/>
<dbReference type="AlphaFoldDB" id="A0A1E3QXD6"/>
<dbReference type="Proteomes" id="UP000094336">
    <property type="component" value="Unassembled WGS sequence"/>
</dbReference>
<dbReference type="GeneID" id="30148071"/>
<dbReference type="EMBL" id="KV454426">
    <property type="protein sequence ID" value="ODQ82271.1"/>
    <property type="molecule type" value="Genomic_DNA"/>
</dbReference>
<protein>
    <submittedName>
        <fullName evidence="1">Uncharacterized protein</fullName>
    </submittedName>
</protein>
<name>A0A1E3QXD6_9ASCO</name>
<evidence type="ECO:0000313" key="2">
    <source>
        <dbReference type="Proteomes" id="UP000094336"/>
    </source>
</evidence>
<accession>A0A1E3QXD6</accession>